<dbReference type="EMBL" id="LGIQ01000002">
    <property type="protein sequence ID" value="KNB74318.1"/>
    <property type="molecule type" value="Genomic_DNA"/>
</dbReference>
<evidence type="ECO:0000313" key="7">
    <source>
        <dbReference type="Proteomes" id="UP000319578"/>
    </source>
</evidence>
<dbReference type="PANTHER" id="PTHR15427">
    <property type="entry name" value="EMILIN ELASTIN MICROFIBRIL INTERFACE-LOCATED PROTEIN ELASTIN MICROFIBRIL INTERFACER"/>
    <property type="match status" value="1"/>
</dbReference>
<proteinExistence type="predicted"/>
<dbReference type="InterPro" id="IPR001073">
    <property type="entry name" value="C1q_dom"/>
</dbReference>
<dbReference type="Proteomes" id="UP000319578">
    <property type="component" value="Unassembled WGS sequence"/>
</dbReference>
<evidence type="ECO:0000313" key="4">
    <source>
        <dbReference type="EMBL" id="GED68097.1"/>
    </source>
</evidence>
<evidence type="ECO:0000256" key="1">
    <source>
        <dbReference type="ARBA" id="ARBA00004613"/>
    </source>
</evidence>
<name>A0A0K9YZZ9_9BACL</name>
<dbReference type="InterPro" id="IPR036278">
    <property type="entry name" value="Sialidase_sf"/>
</dbReference>
<evidence type="ECO:0000259" key="3">
    <source>
        <dbReference type="PROSITE" id="PS50871"/>
    </source>
</evidence>
<sequence length="1452" mass="158892">MTLPIKFRRGLKENLPTDALAGEPLFTTDTHELFMGTGDSVVPIAATDPELAKRVDELEQSRSTVTEMYTETFDGTGYVDLEKTTAVISANRARNAKTADFTEDFSTTKYFDAANSVNINYDTASGKASLTPGKTNGILAVSPISTMYSNEVTIHAATTTPSTMAFSSEIKVTTDDTISYVHPMGFTDRTNRTWIVSFVKGSGIYAKVTNPDGSLAFEKFLLPFPTADYNPWTSTSLGTQQSSFIVDYNNRVWFLTGVSLTSPTQTRKVLIGVVNGDGTTFLDWLELDSAVHSSGFFKSTSLCVDKDNNIWVLYSFSSSKFTLQKFDSNCNQLLAPFETPGRGTVSSFWAARLFYDVPTHAIIIVYSTSGSSFISKVSAVDGSTLLTQRTLDSTTIKEGWSAIHDTDTNTIVVIGSLVSTAKPANAMRLYKIDTATLNVLHTVTFETKPADRVSTIVKDGNTYRFNFEFSTTPGILRSMAVNASDLSIADEDTLISRDGRFPYLFRDSSGTLQTLYHPNWVSGKNSSVHLASFVPTPTEIRFEVSNDNGGTWLPAALDQKITFPSPSNLLHVRIIFTSPIGTMSPELTRYNLVIGSPSGELIQELVSTQLPSVSPILHAILTADQTLDGGTIDWFVTNNGGADWIPVSLGEQIGFANSINSDLRVRAVLTSPDSSKTGPEIRKYTIVSSDILHGTANSTEVESYSERFNTLTYVDTGNTSAIVSGGRIKIGPTPNFSEDFSSTANFDSINSIGVVVDSKARVVKNMSGTRNGVFYARPLHVPEMNRVTIDYTANEPSTYGFFSSERFTTDNTKNYAWAKGFVDRTNRTWRVAWYNSGIHAKVTNPDGTIAFDKTILSTNEVLTSVPNITSIDCIVDANNRVYFTYHGTAGAARLMIGSVNSDGSTYINWTYIPMGSTAGIMHSHMTMDSQGRIWVWRAQNSQGRCVVINSDCSVAIPDFMFTTSSVSTVWSRYDSVRKNMYVMWFGGYSLYVTQFNELGTVMKQVTLGSQYYSNTSVFGFEYDVLADRFAIVHAGQITNSSPFELEILSFDPDTLASTSPIKVPGITADYVSATGFVDNGVANFIYKSAKETAYKLISFKVSDLSIIDSTTVVTNQAGDHLIFRDSNGTVRSLASTLEYGGTNKQYKEYVYEGTKTSVTLEISNDYGVNWHTVTSGDEIVFQNAGTLLNIRAIFDSPTEIISPELSGYSLTTGTLTGEIVQEFISTRIPSVTPIQKATLTAVETLNGGTIDWYMTNDGGATWLPVSLGQPVSFENTFHADLRVKAVLTMPSDAMYSPEIVEYTALSFNVTTKPRPYAFRATVAGAQSFDTQVNTKVNFNVEEYDLRDEYNPTTSTYVVKQSGLYMISSSILTNSQNTSSNRQILYVCRNGAPAATLYNSMGGNSVSASGSTILHLKAGETVEIQLYSLQSISTLYRNSSASTDHYFTISKIG</sequence>
<dbReference type="SUPFAM" id="SSF49842">
    <property type="entry name" value="TNF-like"/>
    <property type="match status" value="1"/>
</dbReference>
<gene>
    <name evidence="5" type="ORF">ADS79_01010</name>
    <name evidence="4" type="ORF">BRE01_17990</name>
</gene>
<evidence type="ECO:0000313" key="6">
    <source>
        <dbReference type="Proteomes" id="UP000036834"/>
    </source>
</evidence>
<comment type="caution">
    <text evidence="5">The sequence shown here is derived from an EMBL/GenBank/DDBJ whole genome shotgun (WGS) entry which is preliminary data.</text>
</comment>
<dbReference type="STRING" id="54915.ADS79_01010"/>
<dbReference type="Proteomes" id="UP000036834">
    <property type="component" value="Unassembled WGS sequence"/>
</dbReference>
<feature type="domain" description="C1q" evidence="3">
    <location>
        <begin position="1311"/>
        <end position="1452"/>
    </location>
</feature>
<evidence type="ECO:0000256" key="2">
    <source>
        <dbReference type="ARBA" id="ARBA00022525"/>
    </source>
</evidence>
<comment type="subcellular location">
    <subcellularLocation>
        <location evidence="1">Secreted</location>
    </subcellularLocation>
</comment>
<reference evidence="4 7" key="3">
    <citation type="submission" date="2019-06" db="EMBL/GenBank/DDBJ databases">
        <title>Whole genome shotgun sequence of Brevibacillus reuszeri NBRC 15719.</title>
        <authorList>
            <person name="Hosoyama A."/>
            <person name="Uohara A."/>
            <person name="Ohji S."/>
            <person name="Ichikawa N."/>
        </authorList>
    </citation>
    <scope>NUCLEOTIDE SEQUENCE [LARGE SCALE GENOMIC DNA]</scope>
    <source>
        <strain evidence="4 7">NBRC 15719</strain>
    </source>
</reference>
<dbReference type="EMBL" id="BJON01000006">
    <property type="protein sequence ID" value="GED68097.1"/>
    <property type="molecule type" value="Genomic_DNA"/>
</dbReference>
<dbReference type="Pfam" id="PF18454">
    <property type="entry name" value="Mtd_N"/>
    <property type="match status" value="1"/>
</dbReference>
<dbReference type="Gene3D" id="2.60.120.40">
    <property type="match status" value="1"/>
</dbReference>
<protein>
    <recommendedName>
        <fullName evidence="3">C1q domain-containing protein</fullName>
    </recommendedName>
</protein>
<dbReference type="RefSeq" id="WP_049736556.1">
    <property type="nucleotide sequence ID" value="NZ_BJON01000006.1"/>
</dbReference>
<organism evidence="5 6">
    <name type="scientific">Brevibacillus reuszeri</name>
    <dbReference type="NCBI Taxonomy" id="54915"/>
    <lineage>
        <taxon>Bacteria</taxon>
        <taxon>Bacillati</taxon>
        <taxon>Bacillota</taxon>
        <taxon>Bacilli</taxon>
        <taxon>Bacillales</taxon>
        <taxon>Paenibacillaceae</taxon>
        <taxon>Brevibacillus</taxon>
    </lineage>
</organism>
<dbReference type="SUPFAM" id="SSF50939">
    <property type="entry name" value="Sialidases"/>
    <property type="match status" value="1"/>
</dbReference>
<evidence type="ECO:0000313" key="5">
    <source>
        <dbReference type="EMBL" id="KNB74318.1"/>
    </source>
</evidence>
<dbReference type="InterPro" id="IPR008983">
    <property type="entry name" value="Tumour_necrosis_fac-like_dom"/>
</dbReference>
<dbReference type="PANTHER" id="PTHR15427:SF33">
    <property type="entry name" value="COLLAGEN IV NC1 DOMAIN-CONTAINING PROTEIN"/>
    <property type="match status" value="1"/>
</dbReference>
<dbReference type="OrthoDB" id="564699at2"/>
<dbReference type="PATRIC" id="fig|54915.3.peg.5347"/>
<reference evidence="6" key="1">
    <citation type="submission" date="2015-07" db="EMBL/GenBank/DDBJ databases">
        <title>Genome sequencing project for genomic taxonomy and phylogenomics of Bacillus-like bacteria.</title>
        <authorList>
            <person name="Liu B."/>
            <person name="Wang J."/>
            <person name="Zhu Y."/>
            <person name="Liu G."/>
            <person name="Chen Q."/>
            <person name="Chen Z."/>
            <person name="Lan J."/>
            <person name="Che J."/>
            <person name="Ge C."/>
            <person name="Shi H."/>
            <person name="Pan Z."/>
            <person name="Liu X."/>
        </authorList>
    </citation>
    <scope>NUCLEOTIDE SEQUENCE [LARGE SCALE GENOMIC DNA]</scope>
    <source>
        <strain evidence="6">DSM 9887</strain>
    </source>
</reference>
<dbReference type="InterPro" id="IPR041352">
    <property type="entry name" value="Mtd_N"/>
</dbReference>
<reference evidence="5" key="2">
    <citation type="submission" date="2015-07" db="EMBL/GenBank/DDBJ databases">
        <title>MeaNS - Measles Nucleotide Surveillance Program.</title>
        <authorList>
            <person name="Tran T."/>
            <person name="Druce J."/>
        </authorList>
    </citation>
    <scope>NUCLEOTIDE SEQUENCE</scope>
    <source>
        <strain evidence="5">DSM 9887</strain>
    </source>
</reference>
<dbReference type="PROSITE" id="PS50871">
    <property type="entry name" value="C1Q"/>
    <property type="match status" value="1"/>
</dbReference>
<keyword evidence="2" id="KW-0964">Secreted</keyword>
<accession>A0A0K9YZZ9</accession>
<dbReference type="Pfam" id="PF00386">
    <property type="entry name" value="C1q"/>
    <property type="match status" value="1"/>
</dbReference>
<keyword evidence="7" id="KW-1185">Reference proteome</keyword>
<dbReference type="InterPro" id="IPR050392">
    <property type="entry name" value="Collagen/C1q_domain"/>
</dbReference>